<dbReference type="GO" id="GO:0046872">
    <property type="term" value="F:metal ion binding"/>
    <property type="evidence" value="ECO:0007669"/>
    <property type="project" value="UniProtKB-KW"/>
</dbReference>
<dbReference type="GO" id="GO:0017136">
    <property type="term" value="F:histone deacetylase activity, NAD-dependent"/>
    <property type="evidence" value="ECO:0007669"/>
    <property type="project" value="TreeGrafter"/>
</dbReference>
<proteinExistence type="inferred from homology"/>
<evidence type="ECO:0000256" key="7">
    <source>
        <dbReference type="PROSITE-ProRule" id="PRU00236"/>
    </source>
</evidence>
<dbReference type="InterPro" id="IPR026590">
    <property type="entry name" value="Ssirtuin_cat_dom"/>
</dbReference>
<dbReference type="GO" id="GO:0005634">
    <property type="term" value="C:nucleus"/>
    <property type="evidence" value="ECO:0007669"/>
    <property type="project" value="TreeGrafter"/>
</dbReference>
<sequence>MGQEASSPIDENVPPEILESRTLDAVAKYIKDGHISDIVVFVGAGISTSAGIPDFRTPGKGLYDTLRVKGLPRNEAIFDLAFFKENPDPFYSLAKTLYPGSRRPTITHSFLHLLHLKGCLLKVFSQNIDSLEQEAGLPREKMIYAHGNFLTQRCIECFTEYPDDEMREKVEKEEVPRCNSCNAFVKPDIVFFGEKLPMEFLDNMYLGHRAQLAIVMGTSLQVQPFASLPQELPEGMPRLLINMFQVGDLGTRADDVLLLGTCDDGVRQLASSLGWLEELEELWAKTARGGDVTTAQPPPIPKPTQPPKEPEPPAENIDSADARENALRREVTKLGEDIDRNLALSGSHLKKVNKELAKSGAGYSAAGATREDQELWKRLEDEIFGSDGTKPALQGTEKPGKLKLEKTGDDDGGGRENGLGHVFPHLKGMSSL</sequence>
<dbReference type="PROSITE" id="PS50305">
    <property type="entry name" value="SIRTUIN"/>
    <property type="match status" value="1"/>
</dbReference>
<feature type="region of interest" description="Disordered" evidence="8">
    <location>
        <begin position="288"/>
        <end position="322"/>
    </location>
</feature>
<dbReference type="InterPro" id="IPR050134">
    <property type="entry name" value="NAD-dep_sirtuin_deacylases"/>
</dbReference>
<dbReference type="Proteomes" id="UP000800041">
    <property type="component" value="Unassembled WGS sequence"/>
</dbReference>
<feature type="compositionally biased region" description="Basic and acidic residues" evidence="8">
    <location>
        <begin position="398"/>
        <end position="414"/>
    </location>
</feature>
<evidence type="ECO:0000256" key="5">
    <source>
        <dbReference type="ARBA" id="ARBA00022833"/>
    </source>
</evidence>
<evidence type="ECO:0000256" key="3">
    <source>
        <dbReference type="ARBA" id="ARBA00022679"/>
    </source>
</evidence>
<dbReference type="AlphaFoldDB" id="A0A6G1GY52"/>
<dbReference type="InterPro" id="IPR003000">
    <property type="entry name" value="Sirtuin"/>
</dbReference>
<evidence type="ECO:0000313" key="10">
    <source>
        <dbReference type="EMBL" id="KAF1985742.1"/>
    </source>
</evidence>
<keyword evidence="6" id="KW-0520">NAD</keyword>
<comment type="cofactor">
    <cofactor evidence="1">
        <name>Zn(2+)</name>
        <dbReference type="ChEBI" id="CHEBI:29105"/>
    </cofactor>
</comment>
<dbReference type="InterPro" id="IPR026591">
    <property type="entry name" value="Sirtuin_cat_small_dom_sf"/>
</dbReference>
<evidence type="ECO:0000259" key="9">
    <source>
        <dbReference type="PROSITE" id="PS50305"/>
    </source>
</evidence>
<name>A0A6G1GY52_9PEZI</name>
<dbReference type="SUPFAM" id="SSF52467">
    <property type="entry name" value="DHS-like NAD/FAD-binding domain"/>
    <property type="match status" value="1"/>
</dbReference>
<dbReference type="PANTHER" id="PTHR11085">
    <property type="entry name" value="NAD-DEPENDENT PROTEIN DEACYLASE SIRTUIN-5, MITOCHONDRIAL-RELATED"/>
    <property type="match status" value="1"/>
</dbReference>
<keyword evidence="4 7" id="KW-0479">Metal-binding</keyword>
<feature type="binding site" evidence="7">
    <location>
        <position position="181"/>
    </location>
    <ligand>
        <name>Zn(2+)</name>
        <dbReference type="ChEBI" id="CHEBI:29105"/>
    </ligand>
</feature>
<dbReference type="Pfam" id="PF02146">
    <property type="entry name" value="SIR2"/>
    <property type="match status" value="1"/>
</dbReference>
<evidence type="ECO:0000256" key="2">
    <source>
        <dbReference type="ARBA" id="ARBA00006924"/>
    </source>
</evidence>
<evidence type="ECO:0000256" key="4">
    <source>
        <dbReference type="ARBA" id="ARBA00022723"/>
    </source>
</evidence>
<dbReference type="OrthoDB" id="420264at2759"/>
<organism evidence="10 11">
    <name type="scientific">Aulographum hederae CBS 113979</name>
    <dbReference type="NCBI Taxonomy" id="1176131"/>
    <lineage>
        <taxon>Eukaryota</taxon>
        <taxon>Fungi</taxon>
        <taxon>Dikarya</taxon>
        <taxon>Ascomycota</taxon>
        <taxon>Pezizomycotina</taxon>
        <taxon>Dothideomycetes</taxon>
        <taxon>Pleosporomycetidae</taxon>
        <taxon>Aulographales</taxon>
        <taxon>Aulographaceae</taxon>
    </lineage>
</organism>
<feature type="binding site" evidence="7">
    <location>
        <position position="178"/>
    </location>
    <ligand>
        <name>Zn(2+)</name>
        <dbReference type="ChEBI" id="CHEBI:29105"/>
    </ligand>
</feature>
<evidence type="ECO:0000313" key="11">
    <source>
        <dbReference type="Proteomes" id="UP000800041"/>
    </source>
</evidence>
<feature type="compositionally biased region" description="Pro residues" evidence="8">
    <location>
        <begin position="296"/>
        <end position="307"/>
    </location>
</feature>
<dbReference type="PANTHER" id="PTHR11085:SF6">
    <property type="entry name" value="NAD-DEPENDENT PROTEIN DEACETYLASE SIRTUIN-2"/>
    <property type="match status" value="1"/>
</dbReference>
<evidence type="ECO:0000256" key="1">
    <source>
        <dbReference type="ARBA" id="ARBA00001947"/>
    </source>
</evidence>
<evidence type="ECO:0000256" key="6">
    <source>
        <dbReference type="ARBA" id="ARBA00023027"/>
    </source>
</evidence>
<feature type="binding site" evidence="7">
    <location>
        <position position="157"/>
    </location>
    <ligand>
        <name>Zn(2+)</name>
        <dbReference type="ChEBI" id="CHEBI:29105"/>
    </ligand>
</feature>
<comment type="similarity">
    <text evidence="2">Belongs to the sirtuin family. Class I subfamily.</text>
</comment>
<feature type="binding site" evidence="7">
    <location>
        <position position="154"/>
    </location>
    <ligand>
        <name>Zn(2+)</name>
        <dbReference type="ChEBI" id="CHEBI:29105"/>
    </ligand>
</feature>
<keyword evidence="3" id="KW-0808">Transferase</keyword>
<dbReference type="EMBL" id="ML977160">
    <property type="protein sequence ID" value="KAF1985742.1"/>
    <property type="molecule type" value="Genomic_DNA"/>
</dbReference>
<feature type="region of interest" description="Disordered" evidence="8">
    <location>
        <begin position="385"/>
        <end position="432"/>
    </location>
</feature>
<keyword evidence="11" id="KW-1185">Reference proteome</keyword>
<keyword evidence="5 7" id="KW-0862">Zinc</keyword>
<dbReference type="Gene3D" id="3.40.50.1220">
    <property type="entry name" value="TPP-binding domain"/>
    <property type="match status" value="1"/>
</dbReference>
<accession>A0A6G1GY52</accession>
<gene>
    <name evidence="10" type="ORF">K402DRAFT_394354</name>
</gene>
<feature type="active site" description="Proton acceptor" evidence="7">
    <location>
        <position position="146"/>
    </location>
</feature>
<evidence type="ECO:0000256" key="8">
    <source>
        <dbReference type="SAM" id="MobiDB-lite"/>
    </source>
</evidence>
<dbReference type="InterPro" id="IPR029035">
    <property type="entry name" value="DHS-like_NAD/FAD-binding_dom"/>
</dbReference>
<dbReference type="Gene3D" id="3.30.1600.10">
    <property type="entry name" value="SIR2/SIRT2 'Small Domain"/>
    <property type="match status" value="1"/>
</dbReference>
<feature type="domain" description="Deacetylase sirtuin-type" evidence="9">
    <location>
        <begin position="16"/>
        <end position="276"/>
    </location>
</feature>
<dbReference type="GO" id="GO:0070403">
    <property type="term" value="F:NAD+ binding"/>
    <property type="evidence" value="ECO:0007669"/>
    <property type="project" value="InterPro"/>
</dbReference>
<reference evidence="10" key="1">
    <citation type="journal article" date="2020" name="Stud. Mycol.">
        <title>101 Dothideomycetes genomes: a test case for predicting lifestyles and emergence of pathogens.</title>
        <authorList>
            <person name="Haridas S."/>
            <person name="Albert R."/>
            <person name="Binder M."/>
            <person name="Bloem J."/>
            <person name="Labutti K."/>
            <person name="Salamov A."/>
            <person name="Andreopoulos B."/>
            <person name="Baker S."/>
            <person name="Barry K."/>
            <person name="Bills G."/>
            <person name="Bluhm B."/>
            <person name="Cannon C."/>
            <person name="Castanera R."/>
            <person name="Culley D."/>
            <person name="Daum C."/>
            <person name="Ezra D."/>
            <person name="Gonzalez J."/>
            <person name="Henrissat B."/>
            <person name="Kuo A."/>
            <person name="Liang C."/>
            <person name="Lipzen A."/>
            <person name="Lutzoni F."/>
            <person name="Magnuson J."/>
            <person name="Mondo S."/>
            <person name="Nolan M."/>
            <person name="Ohm R."/>
            <person name="Pangilinan J."/>
            <person name="Park H.-J."/>
            <person name="Ramirez L."/>
            <person name="Alfaro M."/>
            <person name="Sun H."/>
            <person name="Tritt A."/>
            <person name="Yoshinaga Y."/>
            <person name="Zwiers L.-H."/>
            <person name="Turgeon B."/>
            <person name="Goodwin S."/>
            <person name="Spatafora J."/>
            <person name="Crous P."/>
            <person name="Grigoriev I."/>
        </authorList>
    </citation>
    <scope>NUCLEOTIDE SEQUENCE</scope>
    <source>
        <strain evidence="10">CBS 113979</strain>
    </source>
</reference>
<protein>
    <submittedName>
        <fullName evidence="10">NAD-dependent deacetylase sirtuin-2</fullName>
    </submittedName>
</protein>
<dbReference type="CDD" id="cd01408">
    <property type="entry name" value="SIRT1"/>
    <property type="match status" value="1"/>
</dbReference>